<dbReference type="GO" id="GO:0008061">
    <property type="term" value="F:chitin binding"/>
    <property type="evidence" value="ECO:0007669"/>
    <property type="project" value="InterPro"/>
</dbReference>
<dbReference type="SUPFAM" id="SSF51055">
    <property type="entry name" value="Carbohydrate binding domain"/>
    <property type="match status" value="1"/>
</dbReference>
<dbReference type="InterPro" id="IPR011583">
    <property type="entry name" value="Chitinase_II/V-like_cat"/>
</dbReference>
<dbReference type="Proteomes" id="UP000283255">
    <property type="component" value="Unassembled WGS sequence"/>
</dbReference>
<dbReference type="EMBL" id="QZCH01000046">
    <property type="protein sequence ID" value="RJG37877.1"/>
    <property type="molecule type" value="Genomic_DNA"/>
</dbReference>
<comment type="similarity">
    <text evidence="1">Belongs to the glycosyl hydrolase 18 family. Chitinase class II subfamily.</text>
</comment>
<organism evidence="9 10">
    <name type="scientific">Motilimonas pumila</name>
    <dbReference type="NCBI Taxonomy" id="2303987"/>
    <lineage>
        <taxon>Bacteria</taxon>
        <taxon>Pseudomonadati</taxon>
        <taxon>Pseudomonadota</taxon>
        <taxon>Gammaproteobacteria</taxon>
        <taxon>Alteromonadales</taxon>
        <taxon>Alteromonadales genera incertae sedis</taxon>
        <taxon>Motilimonas</taxon>
    </lineage>
</organism>
<keyword evidence="7" id="KW-0732">Signal</keyword>
<comment type="caution">
    <text evidence="9">The sequence shown here is derived from an EMBL/GenBank/DDBJ whole genome shotgun (WGS) entry which is preliminary data.</text>
</comment>
<evidence type="ECO:0000256" key="4">
    <source>
        <dbReference type="ARBA" id="ARBA00023277"/>
    </source>
</evidence>
<evidence type="ECO:0000256" key="3">
    <source>
        <dbReference type="ARBA" id="ARBA00022801"/>
    </source>
</evidence>
<reference evidence="9 10" key="1">
    <citation type="submission" date="2018-09" db="EMBL/GenBank/DDBJ databases">
        <authorList>
            <person name="Wang F."/>
        </authorList>
    </citation>
    <scope>NUCLEOTIDE SEQUENCE [LARGE SCALE GENOMIC DNA]</scope>
    <source>
        <strain evidence="9 10">PLHSC7-2</strain>
    </source>
</reference>
<keyword evidence="4" id="KW-0119">Carbohydrate metabolism</keyword>
<dbReference type="GO" id="GO:0005975">
    <property type="term" value="P:carbohydrate metabolic process"/>
    <property type="evidence" value="ECO:0007669"/>
    <property type="project" value="InterPro"/>
</dbReference>
<feature type="domain" description="GH18" evidence="8">
    <location>
        <begin position="540"/>
        <end position="863"/>
    </location>
</feature>
<dbReference type="InterPro" id="IPR017853">
    <property type="entry name" value="GH"/>
</dbReference>
<dbReference type="CDD" id="cd02871">
    <property type="entry name" value="GH18_chitinase_D-like"/>
    <property type="match status" value="1"/>
</dbReference>
<sequence length="863" mass="91650">MKRTFKLTALAASLLWAHQSFAATDCSSLAQWRSDSSYSGGTQVKQNNSAYQANWWSRGNSPAEFSGPWQEWSYVDDCLGEPFNREPQVNILSPLNNSQFTQADALTFAAQATDSDGVISEVEFKLGQQILATLTSAPYQIPWVAELGQYTLTVTATDDLGASSTEDVAFTVSQATTNQPPSISLTSPSVEDATPYQAGDNITLSANATDADGSVAQVDFYVNDSLVASDANAPFEQSYVLEAGQQTFKAKATDDEQASTFSASVSLTIETPNSGGCNGVAQYQSGSNYLAGQLIQNQNRKFECQIAGWCSSSAEWAYAPGQGQHWQDAWQDLGVCSAPPAITIAAPSENAVLLAGMTQTFAADASDDDGSITQVEFQAVHGMRVIDGIEYAGGTEVLGVDTTSPYAIDWVIAGVGEVKLQAVATDNEGNQTTATQLVNVSDQALVVNITSPAVGARFAVGKNILLEAQANALSGDVQQVNFLINGTVVATDTSAPYSANWQTGAAGSYNLTAQVVDTQGNSQISASQNIAVLAQVAKTHKLIGYWHNFVNGAGCPMRLADMSERWDVIDIAFAENDRSSNGTVQFNLFERDIRSTCPALDPAVFKQDMADLQAKGKVFVLSLGGAEGTITLNTDNDEANFVSSLTAIIKEWGFDGLDIDLESGSNLLHGSQIQARLPRALRQIEANIGGDMYLTMAPEHPYVHGGMVAYSGIWGAYIPVIDALRDTLDLLHVQLYNNGGLTNPYTPGAAPEGSVDMMVAASKMLVEGFELADGSRFAPLRGDQVAIGLPSGPSSANSGQSTPANISAALDCLTLGTQCGQIKPAFNYPNFGGVMTWSINWDQHDGFNFSGPVGDKLDAMNQR</sequence>
<feature type="signal peptide" evidence="7">
    <location>
        <begin position="1"/>
        <end position="22"/>
    </location>
</feature>
<dbReference type="AlphaFoldDB" id="A0A418Y9L9"/>
<keyword evidence="3 6" id="KW-0378">Hydrolase</keyword>
<dbReference type="SMART" id="SM00636">
    <property type="entry name" value="Glyco_18"/>
    <property type="match status" value="1"/>
</dbReference>
<protein>
    <recommendedName>
        <fullName evidence="2">chitinase</fullName>
        <ecNumber evidence="2">3.2.1.14</ecNumber>
    </recommendedName>
</protein>
<dbReference type="InterPro" id="IPR036573">
    <property type="entry name" value="CBM_sf_5/12"/>
</dbReference>
<dbReference type="PANTHER" id="PTHR45708">
    <property type="entry name" value="ENDOCHITINASE"/>
    <property type="match status" value="1"/>
</dbReference>
<evidence type="ECO:0000256" key="1">
    <source>
        <dbReference type="ARBA" id="ARBA00009121"/>
    </source>
</evidence>
<dbReference type="GO" id="GO:0008843">
    <property type="term" value="F:endochitinase activity"/>
    <property type="evidence" value="ECO:0007669"/>
    <property type="project" value="UniProtKB-EC"/>
</dbReference>
<dbReference type="InterPro" id="IPR001223">
    <property type="entry name" value="Glyco_hydro18_cat"/>
</dbReference>
<dbReference type="GO" id="GO:0030246">
    <property type="term" value="F:carbohydrate binding"/>
    <property type="evidence" value="ECO:0007669"/>
    <property type="project" value="InterPro"/>
</dbReference>
<accession>A0A418Y9L9</accession>
<keyword evidence="10" id="KW-1185">Reference proteome</keyword>
<dbReference type="SUPFAM" id="SSF51445">
    <property type="entry name" value="(Trans)glycosidases"/>
    <property type="match status" value="1"/>
</dbReference>
<dbReference type="InterPro" id="IPR001579">
    <property type="entry name" value="Glyco_hydro_18_chit_AS"/>
</dbReference>
<dbReference type="RefSeq" id="WP_119912475.1">
    <property type="nucleotide sequence ID" value="NZ_QZCH01000046.1"/>
</dbReference>
<dbReference type="PROSITE" id="PS51910">
    <property type="entry name" value="GH18_2"/>
    <property type="match status" value="1"/>
</dbReference>
<dbReference type="GO" id="GO:0005576">
    <property type="term" value="C:extracellular region"/>
    <property type="evidence" value="ECO:0007669"/>
    <property type="project" value="InterPro"/>
</dbReference>
<evidence type="ECO:0000256" key="6">
    <source>
        <dbReference type="RuleBase" id="RU000489"/>
    </source>
</evidence>
<feature type="chain" id="PRO_5019241207" description="chitinase" evidence="7">
    <location>
        <begin position="23"/>
        <end position="863"/>
    </location>
</feature>
<keyword evidence="5 6" id="KW-0326">Glycosidase</keyword>
<evidence type="ECO:0000256" key="5">
    <source>
        <dbReference type="ARBA" id="ARBA00023295"/>
    </source>
</evidence>
<evidence type="ECO:0000259" key="8">
    <source>
        <dbReference type="PROSITE" id="PS51910"/>
    </source>
</evidence>
<dbReference type="InterPro" id="IPR050542">
    <property type="entry name" value="Glycosyl_Hydrlase18_Chitinase"/>
</dbReference>
<dbReference type="SMART" id="SM00495">
    <property type="entry name" value="ChtBD3"/>
    <property type="match status" value="2"/>
</dbReference>
<name>A0A418Y9L9_9GAMM</name>
<dbReference type="InterPro" id="IPR013783">
    <property type="entry name" value="Ig-like_fold"/>
</dbReference>
<dbReference type="OrthoDB" id="315328at2"/>
<dbReference type="PROSITE" id="PS01095">
    <property type="entry name" value="GH18_1"/>
    <property type="match status" value="1"/>
</dbReference>
<dbReference type="Gene3D" id="2.60.40.10">
    <property type="entry name" value="Immunoglobulins"/>
    <property type="match status" value="4"/>
</dbReference>
<dbReference type="CDD" id="cd12215">
    <property type="entry name" value="ChiC_BD"/>
    <property type="match status" value="1"/>
</dbReference>
<dbReference type="PANTHER" id="PTHR45708:SF49">
    <property type="entry name" value="ENDOCHITINASE"/>
    <property type="match status" value="1"/>
</dbReference>
<proteinExistence type="inferred from homology"/>
<dbReference type="Pfam" id="PF17957">
    <property type="entry name" value="Big_7"/>
    <property type="match status" value="4"/>
</dbReference>
<dbReference type="EC" id="3.2.1.14" evidence="2"/>
<evidence type="ECO:0000313" key="10">
    <source>
        <dbReference type="Proteomes" id="UP000283255"/>
    </source>
</evidence>
<dbReference type="Pfam" id="PF00704">
    <property type="entry name" value="Glyco_hydro_18"/>
    <property type="match status" value="1"/>
</dbReference>
<gene>
    <name evidence="9" type="ORF">D1Z90_19530</name>
</gene>
<evidence type="ECO:0000313" key="9">
    <source>
        <dbReference type="EMBL" id="RJG37877.1"/>
    </source>
</evidence>
<dbReference type="InterPro" id="IPR003610">
    <property type="entry name" value="CBM5/12"/>
</dbReference>
<evidence type="ECO:0000256" key="7">
    <source>
        <dbReference type="SAM" id="SignalP"/>
    </source>
</evidence>
<reference evidence="9 10" key="2">
    <citation type="submission" date="2019-01" db="EMBL/GenBank/DDBJ databases">
        <title>Motilimonas pumilus sp. nov., isolated from the gut of sea cucumber (Apostichopus japonicus).</title>
        <authorList>
            <person name="Wang F.-Q."/>
            <person name="Ren L.-H."/>
            <person name="Lin Y.-W."/>
            <person name="Sun G.-H."/>
            <person name="Du Z.-J."/>
            <person name="Zhao J.-X."/>
            <person name="Liu X.-J."/>
            <person name="Liu L.-J."/>
        </authorList>
    </citation>
    <scope>NUCLEOTIDE SEQUENCE [LARGE SCALE GENOMIC DNA]</scope>
    <source>
        <strain evidence="9 10">PLHSC7-2</strain>
    </source>
</reference>
<evidence type="ECO:0000256" key="2">
    <source>
        <dbReference type="ARBA" id="ARBA00012729"/>
    </source>
</evidence>
<dbReference type="Gene3D" id="2.10.10.20">
    <property type="entry name" value="Carbohydrate-binding module superfamily 5/12"/>
    <property type="match status" value="1"/>
</dbReference>
<dbReference type="Gene3D" id="3.20.20.80">
    <property type="entry name" value="Glycosidases"/>
    <property type="match status" value="1"/>
</dbReference>